<evidence type="ECO:0000256" key="1">
    <source>
        <dbReference type="ARBA" id="ARBA00001947"/>
    </source>
</evidence>
<name>A0A9D1U8I8_9BACT</name>
<reference evidence="5" key="2">
    <citation type="submission" date="2021-04" db="EMBL/GenBank/DDBJ databases">
        <authorList>
            <person name="Gilroy R."/>
        </authorList>
    </citation>
    <scope>NUCLEOTIDE SEQUENCE</scope>
    <source>
        <strain evidence="5">ChiSxjej5B17-1746</strain>
    </source>
</reference>
<dbReference type="Gene3D" id="3.30.980.10">
    <property type="entry name" value="Threonyl-trna Synthetase, Chain A, domain 2"/>
    <property type="match status" value="1"/>
</dbReference>
<dbReference type="SUPFAM" id="SSF55186">
    <property type="entry name" value="ThrRS/AlaRS common domain"/>
    <property type="match status" value="1"/>
</dbReference>
<dbReference type="Pfam" id="PF07973">
    <property type="entry name" value="tRNA_SAD"/>
    <property type="match status" value="1"/>
</dbReference>
<dbReference type="AlphaFoldDB" id="A0A9D1U8I8"/>
<dbReference type="PANTHER" id="PTHR43462:SF1">
    <property type="entry name" value="ALANYL-TRNA EDITING PROTEIN AARSD1"/>
    <property type="match status" value="1"/>
</dbReference>
<evidence type="ECO:0000256" key="2">
    <source>
        <dbReference type="ARBA" id="ARBA00022723"/>
    </source>
</evidence>
<keyword evidence="3" id="KW-0862">Zinc</keyword>
<dbReference type="GO" id="GO:0005524">
    <property type="term" value="F:ATP binding"/>
    <property type="evidence" value="ECO:0007669"/>
    <property type="project" value="InterPro"/>
</dbReference>
<proteinExistence type="predicted"/>
<evidence type="ECO:0000259" key="4">
    <source>
        <dbReference type="SMART" id="SM00863"/>
    </source>
</evidence>
<dbReference type="InterPro" id="IPR051335">
    <property type="entry name" value="Alanyl-tRNA_Editing_Enzymes"/>
</dbReference>
<dbReference type="SMART" id="SM00863">
    <property type="entry name" value="tRNA_SAD"/>
    <property type="match status" value="1"/>
</dbReference>
<comment type="cofactor">
    <cofactor evidence="1">
        <name>Zn(2+)</name>
        <dbReference type="ChEBI" id="CHEBI:29105"/>
    </cofactor>
</comment>
<sequence>MSKEYDPYMHTAEHVLNQTMVRLFGCGRSFSSHLNADKSKCDYHFPRPLEDAEAAEIERRVNEVLGRNLPVRTETLPRAEAESKVDLGRLPAHLEGEEALMVRIVTVGDYDICPCIGEHVENTSQVGAFRLVSHDFTPPQAGETSGRLRLRFKLKKTA</sequence>
<dbReference type="GO" id="GO:0002161">
    <property type="term" value="F:aminoacyl-tRNA deacylase activity"/>
    <property type="evidence" value="ECO:0007669"/>
    <property type="project" value="UniProtKB-ARBA"/>
</dbReference>
<gene>
    <name evidence="5" type="ORF">H9874_03260</name>
</gene>
<evidence type="ECO:0000313" key="6">
    <source>
        <dbReference type="Proteomes" id="UP000824264"/>
    </source>
</evidence>
<dbReference type="InterPro" id="IPR018163">
    <property type="entry name" value="Thr/Ala-tRNA-synth_IIc_edit"/>
</dbReference>
<dbReference type="GO" id="GO:0004812">
    <property type="term" value="F:aminoacyl-tRNA ligase activity"/>
    <property type="evidence" value="ECO:0007669"/>
    <property type="project" value="InterPro"/>
</dbReference>
<keyword evidence="2" id="KW-0479">Metal-binding</keyword>
<dbReference type="InterPro" id="IPR012947">
    <property type="entry name" value="tRNA_SAD"/>
</dbReference>
<accession>A0A9D1U8I8</accession>
<evidence type="ECO:0000313" key="5">
    <source>
        <dbReference type="EMBL" id="HIW78148.1"/>
    </source>
</evidence>
<dbReference type="GO" id="GO:0043039">
    <property type="term" value="P:tRNA aminoacylation"/>
    <property type="evidence" value="ECO:0007669"/>
    <property type="project" value="InterPro"/>
</dbReference>
<feature type="domain" description="Threonyl/alanyl tRNA synthetase SAD" evidence="4">
    <location>
        <begin position="102"/>
        <end position="151"/>
    </location>
</feature>
<dbReference type="PANTHER" id="PTHR43462">
    <property type="entry name" value="ALANYL-TRNA EDITING PROTEIN"/>
    <property type="match status" value="1"/>
</dbReference>
<comment type="caution">
    <text evidence="5">The sequence shown here is derived from an EMBL/GenBank/DDBJ whole genome shotgun (WGS) entry which is preliminary data.</text>
</comment>
<evidence type="ECO:0000256" key="3">
    <source>
        <dbReference type="ARBA" id="ARBA00022833"/>
    </source>
</evidence>
<organism evidence="5 6">
    <name type="scientific">Candidatus Bilophila faecipullorum</name>
    <dbReference type="NCBI Taxonomy" id="2838482"/>
    <lineage>
        <taxon>Bacteria</taxon>
        <taxon>Pseudomonadati</taxon>
        <taxon>Thermodesulfobacteriota</taxon>
        <taxon>Desulfovibrionia</taxon>
        <taxon>Desulfovibrionales</taxon>
        <taxon>Desulfovibrionaceae</taxon>
        <taxon>Bilophila</taxon>
    </lineage>
</organism>
<dbReference type="GO" id="GO:0046872">
    <property type="term" value="F:metal ion binding"/>
    <property type="evidence" value="ECO:0007669"/>
    <property type="project" value="UniProtKB-KW"/>
</dbReference>
<protein>
    <recommendedName>
        <fullName evidence="4">Threonyl/alanyl tRNA synthetase SAD domain-containing protein</fullName>
    </recommendedName>
</protein>
<dbReference type="Proteomes" id="UP000824264">
    <property type="component" value="Unassembled WGS sequence"/>
</dbReference>
<dbReference type="EMBL" id="DXGI01000113">
    <property type="protein sequence ID" value="HIW78148.1"/>
    <property type="molecule type" value="Genomic_DNA"/>
</dbReference>
<reference evidence="5" key="1">
    <citation type="journal article" date="2021" name="PeerJ">
        <title>Extensive microbial diversity within the chicken gut microbiome revealed by metagenomics and culture.</title>
        <authorList>
            <person name="Gilroy R."/>
            <person name="Ravi A."/>
            <person name="Getino M."/>
            <person name="Pursley I."/>
            <person name="Horton D.L."/>
            <person name="Alikhan N.F."/>
            <person name="Baker D."/>
            <person name="Gharbi K."/>
            <person name="Hall N."/>
            <person name="Watson M."/>
            <person name="Adriaenssens E.M."/>
            <person name="Foster-Nyarko E."/>
            <person name="Jarju S."/>
            <person name="Secka A."/>
            <person name="Antonio M."/>
            <person name="Oren A."/>
            <person name="Chaudhuri R.R."/>
            <person name="La Ragione R."/>
            <person name="Hildebrand F."/>
            <person name="Pallen M.J."/>
        </authorList>
    </citation>
    <scope>NUCLEOTIDE SEQUENCE</scope>
    <source>
        <strain evidence="5">ChiSxjej5B17-1746</strain>
    </source>
</reference>